<accession>A0A7S3DQ97</accession>
<gene>
    <name evidence="1" type="ORF">APAL1065_LOCUS13076</name>
</gene>
<dbReference type="EMBL" id="HBHT01019512">
    <property type="protein sequence ID" value="CAD9968104.1"/>
    <property type="molecule type" value="Transcribed_RNA"/>
</dbReference>
<proteinExistence type="predicted"/>
<protein>
    <submittedName>
        <fullName evidence="1">Uncharacterized protein</fullName>
    </submittedName>
</protein>
<reference evidence="1" key="1">
    <citation type="submission" date="2021-01" db="EMBL/GenBank/DDBJ databases">
        <authorList>
            <person name="Corre E."/>
            <person name="Pelletier E."/>
            <person name="Niang G."/>
            <person name="Scheremetjew M."/>
            <person name="Finn R."/>
            <person name="Kale V."/>
            <person name="Holt S."/>
            <person name="Cochrane G."/>
            <person name="Meng A."/>
            <person name="Brown T."/>
            <person name="Cohen L."/>
        </authorList>
    </citation>
    <scope>NUCLEOTIDE SEQUENCE</scope>
    <source>
        <strain evidence="1">CCMP125</strain>
    </source>
</reference>
<sequence length="345" mass="40092">MSKMASSQETNEIPKFGKGLSKSAVWKDAKDENEESLEFGTKKQVQFKKSRRLYYQSHTDRADSASFLAKSIKSVRERSQSSSKSSGKGLFSSDQLEQLDLVYDNDESKELDEYYDFDSTGQAEAEEFLAKEMHIDLLQQDLAAAEELFFQQYALPSTSETSAMQTQFKIKFFSLLRYNNVEHKWHQKPFWIERMLVFFGNIQEERMEKVVLNTRQKIVVDAPTCWDEEGLVLANVGRLFGCKLYHSIQNADAMPKHENGSSMHSVEYLSGVWLSKVYIGKYDEEFHNWVDDAVKYVFKEYQLEVHPHDGKSHWFVWYPTNIGQEMKEGESVVVFFIQVSKIMTI</sequence>
<evidence type="ECO:0000313" key="1">
    <source>
        <dbReference type="EMBL" id="CAD9968104.1"/>
    </source>
</evidence>
<organism evidence="1">
    <name type="scientific">Entomoneis paludosa</name>
    <dbReference type="NCBI Taxonomy" id="265537"/>
    <lineage>
        <taxon>Eukaryota</taxon>
        <taxon>Sar</taxon>
        <taxon>Stramenopiles</taxon>
        <taxon>Ochrophyta</taxon>
        <taxon>Bacillariophyta</taxon>
        <taxon>Bacillariophyceae</taxon>
        <taxon>Bacillariophycidae</taxon>
        <taxon>Entomoneidaceae</taxon>
        <taxon>Entomoneis</taxon>
    </lineage>
</organism>
<dbReference type="AlphaFoldDB" id="A0A7S3DQ97"/>
<name>A0A7S3DQ97_9STRA</name>